<organism evidence="2 3">
    <name type="scientific">Streptococcus pseudoporcinus</name>
    <dbReference type="NCBI Taxonomy" id="361101"/>
    <lineage>
        <taxon>Bacteria</taxon>
        <taxon>Bacillati</taxon>
        <taxon>Bacillota</taxon>
        <taxon>Bacilli</taxon>
        <taxon>Lactobacillales</taxon>
        <taxon>Streptococcaceae</taxon>
        <taxon>Streptococcus</taxon>
    </lineage>
</organism>
<dbReference type="Pfam" id="PF01370">
    <property type="entry name" value="Epimerase"/>
    <property type="match status" value="1"/>
</dbReference>
<dbReference type="PANTHER" id="PTHR43245">
    <property type="entry name" value="BIFUNCTIONAL POLYMYXIN RESISTANCE PROTEIN ARNA"/>
    <property type="match status" value="1"/>
</dbReference>
<dbReference type="InterPro" id="IPR036291">
    <property type="entry name" value="NAD(P)-bd_dom_sf"/>
</dbReference>
<proteinExistence type="predicted"/>
<reference evidence="2 3" key="1">
    <citation type="submission" date="2019-05" db="EMBL/GenBank/DDBJ databases">
        <authorList>
            <consortium name="Pathogen Informatics"/>
        </authorList>
    </citation>
    <scope>NUCLEOTIDE SEQUENCE [LARGE SCALE GENOMIC DNA]</scope>
    <source>
        <strain evidence="2 3">NCTC5386</strain>
    </source>
</reference>
<dbReference type="EMBL" id="CABEHT010000001">
    <property type="protein sequence ID" value="VTS15498.1"/>
    <property type="molecule type" value="Genomic_DNA"/>
</dbReference>
<accession>A0A4U9XRK6</accession>
<feature type="domain" description="NAD-dependent epimerase/dehydratase" evidence="1">
    <location>
        <begin position="4"/>
        <end position="201"/>
    </location>
</feature>
<dbReference type="InterPro" id="IPR001509">
    <property type="entry name" value="Epimerase_deHydtase"/>
</dbReference>
<dbReference type="AlphaFoldDB" id="A0A4U9XRK6"/>
<dbReference type="RefSeq" id="WP_077321852.1">
    <property type="nucleotide sequence ID" value="NZ_CABEHT010000001.1"/>
</dbReference>
<dbReference type="PANTHER" id="PTHR43245:SF58">
    <property type="entry name" value="BLL5923 PROTEIN"/>
    <property type="match status" value="1"/>
</dbReference>
<dbReference type="GO" id="GO:0003978">
    <property type="term" value="F:UDP-glucose 4-epimerase activity"/>
    <property type="evidence" value="ECO:0007669"/>
    <property type="project" value="UniProtKB-EC"/>
</dbReference>
<dbReference type="InterPro" id="IPR050177">
    <property type="entry name" value="Lipid_A_modif_metabolic_enz"/>
</dbReference>
<dbReference type="SUPFAM" id="SSF51735">
    <property type="entry name" value="NAD(P)-binding Rossmann-fold domains"/>
    <property type="match status" value="1"/>
</dbReference>
<evidence type="ECO:0000313" key="2">
    <source>
        <dbReference type="EMBL" id="VTS15498.1"/>
    </source>
</evidence>
<dbReference type="Gene3D" id="3.40.50.720">
    <property type="entry name" value="NAD(P)-binding Rossmann-like Domain"/>
    <property type="match status" value="1"/>
</dbReference>
<gene>
    <name evidence="2" type="primary">galE_2</name>
    <name evidence="2" type="ORF">NCTC5386_01372</name>
</gene>
<sequence>MKKVLITGANSYIGQSVENWLLQTPEAFTVDTLDMVNPKWREFDFTPYDCIFHVAGIAHFSKDKSKKDLYYKINTDLTEETAMKAKKAGVKQFIFMSSIIVYGDSTKANRVITSDTQPNPSDFYGDSKLQAEKRIIPLQDEQFKIVIVRPPMIYGRGSKGNYPRLAKLSQKLPIIPDYKNARSMLYIGNLCEFIKQIILNQSQGLFFPQNREYVSTSNMMEKIAKVHGRTPLKTTIFNPIINKMFFNDSVKKMFGNLTYEKELSEYEFEYSLYNFEKSIEITEY</sequence>
<keyword evidence="2" id="KW-0413">Isomerase</keyword>
<evidence type="ECO:0000259" key="1">
    <source>
        <dbReference type="Pfam" id="PF01370"/>
    </source>
</evidence>
<evidence type="ECO:0000313" key="3">
    <source>
        <dbReference type="Proteomes" id="UP000394068"/>
    </source>
</evidence>
<name>A0A4U9XRK6_9STRE</name>
<dbReference type="EC" id="5.1.3.2" evidence="2"/>
<dbReference type="Proteomes" id="UP000394068">
    <property type="component" value="Unassembled WGS sequence"/>
</dbReference>
<protein>
    <submittedName>
        <fullName evidence="2">3-beta hydroxysteroid dehydrogenase</fullName>
        <ecNumber evidence="2">5.1.3.2</ecNumber>
    </submittedName>
</protein>